<dbReference type="PROSITE" id="PS50887">
    <property type="entry name" value="GGDEF"/>
    <property type="match status" value="1"/>
</dbReference>
<gene>
    <name evidence="4" type="ORF">QFW96_16375</name>
</gene>
<dbReference type="PROSITE" id="PS50113">
    <property type="entry name" value="PAC"/>
    <property type="match status" value="2"/>
</dbReference>
<dbReference type="SMART" id="SM00086">
    <property type="entry name" value="PAC"/>
    <property type="match status" value="2"/>
</dbReference>
<evidence type="ECO:0000313" key="4">
    <source>
        <dbReference type="EMBL" id="MDI2030206.1"/>
    </source>
</evidence>
<dbReference type="RefSeq" id="WP_281456516.1">
    <property type="nucleotide sequence ID" value="NZ_JASAOF010000009.1"/>
</dbReference>
<dbReference type="NCBIfam" id="TIGR00229">
    <property type="entry name" value="sensory_box"/>
    <property type="match status" value="2"/>
</dbReference>
<dbReference type="PROSITE" id="PS50112">
    <property type="entry name" value="PAS"/>
    <property type="match status" value="2"/>
</dbReference>
<name>A0ABT6PRZ1_9PSEU</name>
<dbReference type="InterPro" id="IPR013767">
    <property type="entry name" value="PAS_fold"/>
</dbReference>
<dbReference type="InterPro" id="IPR000014">
    <property type="entry name" value="PAS"/>
</dbReference>
<dbReference type="SMART" id="SM00267">
    <property type="entry name" value="GGDEF"/>
    <property type="match status" value="1"/>
</dbReference>
<dbReference type="InterPro" id="IPR029787">
    <property type="entry name" value="Nucleotide_cyclase"/>
</dbReference>
<dbReference type="NCBIfam" id="TIGR00254">
    <property type="entry name" value="GGDEF"/>
    <property type="match status" value="1"/>
</dbReference>
<dbReference type="EMBL" id="JASAOF010000009">
    <property type="protein sequence ID" value="MDI2030206.1"/>
    <property type="molecule type" value="Genomic_DNA"/>
</dbReference>
<feature type="domain" description="PAC" evidence="2">
    <location>
        <begin position="83"/>
        <end position="135"/>
    </location>
</feature>
<dbReference type="SUPFAM" id="SSF55785">
    <property type="entry name" value="PYP-like sensor domain (PAS domain)"/>
    <property type="match status" value="2"/>
</dbReference>
<sequence>MSALGPAMPQGLAWQTIVEQAAASITVTDLQGRIVYANSALADLLGYDLTELVGRSARDFNHPDDPMLDESINDMVANGTDKLQVEKRAVRSDGQIVWVLISYALIRDSDGRPRCILAQHHDITERREAELRWRQTFTHAPIGIARLDLNGRWLEVNDKLCDIVGYTRDEMLTMRFTDLTYPDNTGLELLADLVAGRRDTGSLEKRYRHKDGHPIWILLRASSVAGPDGRPAYLIGQYEAIGDRETRDNHIAHLALHDPLTGLANRALLLDRLDQELAALSQRGGVVTVLLADLNGLKLINDTCGHRCGDQLLIAAADELLRTVRPGDTVARLGGDEFVVLTRMPNQHAATAFRARVAKSLDTDIVIGGRRTRLSASIGLATTQSPSTSASDLLHNADLDMYTHKQTDRR</sequence>
<dbReference type="Gene3D" id="3.30.450.20">
    <property type="entry name" value="PAS domain"/>
    <property type="match status" value="2"/>
</dbReference>
<keyword evidence="5" id="KW-1185">Reference proteome</keyword>
<dbReference type="SMART" id="SM00091">
    <property type="entry name" value="PAS"/>
    <property type="match status" value="2"/>
</dbReference>
<evidence type="ECO:0000313" key="5">
    <source>
        <dbReference type="Proteomes" id="UP001237595"/>
    </source>
</evidence>
<comment type="caution">
    <text evidence="4">The sequence shown here is derived from an EMBL/GenBank/DDBJ whole genome shotgun (WGS) entry which is preliminary data.</text>
</comment>
<feature type="domain" description="PAS" evidence="1">
    <location>
        <begin position="129"/>
        <end position="184"/>
    </location>
</feature>
<organism evidence="4 5">
    <name type="scientific">Saccharopolyspora ipomoeae</name>
    <dbReference type="NCBI Taxonomy" id="3042027"/>
    <lineage>
        <taxon>Bacteria</taxon>
        <taxon>Bacillati</taxon>
        <taxon>Actinomycetota</taxon>
        <taxon>Actinomycetes</taxon>
        <taxon>Pseudonocardiales</taxon>
        <taxon>Pseudonocardiaceae</taxon>
        <taxon>Saccharopolyspora</taxon>
    </lineage>
</organism>
<dbReference type="Gene3D" id="3.30.70.270">
    <property type="match status" value="1"/>
</dbReference>
<dbReference type="InterPro" id="IPR001610">
    <property type="entry name" value="PAC"/>
</dbReference>
<feature type="domain" description="GGDEF" evidence="3">
    <location>
        <begin position="285"/>
        <end position="410"/>
    </location>
</feature>
<dbReference type="InterPro" id="IPR035965">
    <property type="entry name" value="PAS-like_dom_sf"/>
</dbReference>
<dbReference type="Pfam" id="PF00989">
    <property type="entry name" value="PAS"/>
    <property type="match status" value="2"/>
</dbReference>
<dbReference type="InterPro" id="IPR000160">
    <property type="entry name" value="GGDEF_dom"/>
</dbReference>
<accession>A0ABT6PRZ1</accession>
<dbReference type="InterPro" id="IPR043128">
    <property type="entry name" value="Rev_trsase/Diguanyl_cyclase"/>
</dbReference>
<dbReference type="CDD" id="cd01949">
    <property type="entry name" value="GGDEF"/>
    <property type="match status" value="1"/>
</dbReference>
<evidence type="ECO:0000259" key="1">
    <source>
        <dbReference type="PROSITE" id="PS50112"/>
    </source>
</evidence>
<dbReference type="CDD" id="cd00130">
    <property type="entry name" value="PAS"/>
    <property type="match status" value="2"/>
</dbReference>
<dbReference type="PANTHER" id="PTHR44757">
    <property type="entry name" value="DIGUANYLATE CYCLASE DGCP"/>
    <property type="match status" value="1"/>
</dbReference>
<dbReference type="InterPro" id="IPR000700">
    <property type="entry name" value="PAS-assoc_C"/>
</dbReference>
<protein>
    <submittedName>
        <fullName evidence="4">PAS domain S-box protein</fullName>
    </submittedName>
</protein>
<dbReference type="SUPFAM" id="SSF55073">
    <property type="entry name" value="Nucleotide cyclase"/>
    <property type="match status" value="1"/>
</dbReference>
<feature type="domain" description="PAS" evidence="1">
    <location>
        <begin position="17"/>
        <end position="65"/>
    </location>
</feature>
<dbReference type="Pfam" id="PF00990">
    <property type="entry name" value="GGDEF"/>
    <property type="match status" value="1"/>
</dbReference>
<reference evidence="4 5" key="1">
    <citation type="submission" date="2023-04" db="EMBL/GenBank/DDBJ databases">
        <title>Draft genome sequence of Saccharopolyspora sp. TS4A08 isolated from sweet potato rhizospheric soil.</title>
        <authorList>
            <person name="Suksaard P."/>
            <person name="Duangmal K."/>
        </authorList>
    </citation>
    <scope>NUCLEOTIDE SEQUENCE [LARGE SCALE GENOMIC DNA]</scope>
    <source>
        <strain evidence="4 5">TS4A08</strain>
    </source>
</reference>
<evidence type="ECO:0000259" key="3">
    <source>
        <dbReference type="PROSITE" id="PS50887"/>
    </source>
</evidence>
<proteinExistence type="predicted"/>
<feature type="domain" description="PAC" evidence="2">
    <location>
        <begin position="201"/>
        <end position="253"/>
    </location>
</feature>
<dbReference type="Proteomes" id="UP001237595">
    <property type="component" value="Unassembled WGS sequence"/>
</dbReference>
<evidence type="ECO:0000259" key="2">
    <source>
        <dbReference type="PROSITE" id="PS50113"/>
    </source>
</evidence>
<dbReference type="InterPro" id="IPR052155">
    <property type="entry name" value="Biofilm_reg_signaling"/>
</dbReference>
<dbReference type="PANTHER" id="PTHR44757:SF2">
    <property type="entry name" value="BIOFILM ARCHITECTURE MAINTENANCE PROTEIN MBAA"/>
    <property type="match status" value="1"/>
</dbReference>